<dbReference type="Proteomes" id="UP000805704">
    <property type="component" value="Chromosome 21"/>
</dbReference>
<dbReference type="EMBL" id="CM024809">
    <property type="protein sequence ID" value="KAG8006019.1"/>
    <property type="molecule type" value="Genomic_DNA"/>
</dbReference>
<proteinExistence type="predicted"/>
<organism evidence="1 2">
    <name type="scientific">Nibea albiflora</name>
    <name type="common">Yellow drum</name>
    <name type="synonym">Corvina albiflora</name>
    <dbReference type="NCBI Taxonomy" id="240163"/>
    <lineage>
        <taxon>Eukaryota</taxon>
        <taxon>Metazoa</taxon>
        <taxon>Chordata</taxon>
        <taxon>Craniata</taxon>
        <taxon>Vertebrata</taxon>
        <taxon>Euteleostomi</taxon>
        <taxon>Actinopterygii</taxon>
        <taxon>Neopterygii</taxon>
        <taxon>Teleostei</taxon>
        <taxon>Neoteleostei</taxon>
        <taxon>Acanthomorphata</taxon>
        <taxon>Eupercaria</taxon>
        <taxon>Sciaenidae</taxon>
        <taxon>Nibea</taxon>
    </lineage>
</organism>
<accession>A0ACB7EVQ6</accession>
<evidence type="ECO:0000313" key="1">
    <source>
        <dbReference type="EMBL" id="KAG8006019.1"/>
    </source>
</evidence>
<gene>
    <name evidence="1" type="primary">SHROOM4</name>
    <name evidence="1" type="ORF">GBF38_005128</name>
</gene>
<comment type="caution">
    <text evidence="1">The sequence shown here is derived from an EMBL/GenBank/DDBJ whole genome shotgun (WGS) entry which is preliminary data.</text>
</comment>
<protein>
    <submittedName>
        <fullName evidence="1">Protein Shroom4</fullName>
    </submittedName>
</protein>
<evidence type="ECO:0000313" key="2">
    <source>
        <dbReference type="Proteomes" id="UP000805704"/>
    </source>
</evidence>
<name>A0ACB7EVQ6_NIBAL</name>
<keyword evidence="2" id="KW-1185">Reference proteome</keyword>
<reference evidence="1" key="1">
    <citation type="submission" date="2020-04" db="EMBL/GenBank/DDBJ databases">
        <title>A chromosome-scale assembly and high-density genetic map of the yellow drum (Nibea albiflora) genome.</title>
        <authorList>
            <person name="Xu D."/>
            <person name="Zhang W."/>
            <person name="Chen R."/>
            <person name="Tan P."/>
            <person name="Wang L."/>
            <person name="Song H."/>
            <person name="Tian L."/>
            <person name="Zhu Q."/>
            <person name="Wang B."/>
        </authorList>
    </citation>
    <scope>NUCLEOTIDE SEQUENCE</scope>
    <source>
        <strain evidence="1">ZJHYS-2018</strain>
    </source>
</reference>
<sequence length="993" mass="110080">METVEQLVSFHHIQVQLSGGAPWGFTLKGGLEHGEPLIITKIEDGGKAALCEKLKVGDELININGSALYGSRQEALILIKGSYRILKLTVRRRSVPLIRPHSWHLSKLSEPPLPPPPPPPSPPPPPCLPPADSPPLPPPPPLSAMQLHPGPFTLPWHTTDNSDLSLQWGQLSRPYSSTDRSSSLGSMESLDTPTPTTQPYSDSHNSPVDPTLFNNKRDSAYSSFSASSNTSDYATVPLRPGEACSMDNLLQSLGPACRGYPGADTSNLGSSSGEAPDEAQLIVHKSRSLTRPRPRPVEVKERPSSCCYEEERRGGDFEIIRNGERGADRKMNPPQPPTRKDSFRATRGRSNAANKRCVSAPIEICSVSCYFSENKSSLNVESEIHNGFPAAEDSDKSSCFKEDTLDSHYLQRRTKCDTSANKDCNSATTSEHLSDPVTASLIPITSSHPGSLPAESSIDVQGQSHPKHSSTGLHRHSAPEKLLATQLQLLQDYPSWRRESKPPESVNQYHQQPHQGRWGPRQVDDDRNGYTFAPPPAPLSLRGRAMSENDLRFESNHRWVPSISMATSQTLSELEEGAGGVRAREAANAPIPNRKKTPPPPRPPPPKWEQFHRRRASHHALFTSSSSFSSSSAAPHCTDYSTHSSSYAPPIETSRQRSYSLPPERQEVSEGCPRCHCSQAQTQEHLHASSTNQNQPQVQEVPFSVAPPSPMFSRRAFRPVAVPQRERDTRGTYGGQQERMEVLSSLPPPPPPPTENSVSRRSGASSSCSSYYSTSAAKAQLLSQMKDFTDNRERDEDDELTYKKQLMESLRKKLGVLREAQRGLQDDIRANVQLGEEVENMVVAVCKPNEVDKFRMFIGDLDKVVSLMLSLSGRLLRVETTLDTLDAETEHHERLPLLEKKRQLMRQLSEAQDLKDHVDRREQAVSRVLGRCLSPEQHRDYSHFVKMKAALLVEQRQLEDKIRLGEEQLRGLRESLGLGLGIGMGMSIGYGHY</sequence>